<evidence type="ECO:0000313" key="4">
    <source>
        <dbReference type="EMBL" id="AYO44878.1"/>
    </source>
</evidence>
<proteinExistence type="predicted"/>
<reference evidence="4 5" key="1">
    <citation type="submission" date="2018-10" db="EMBL/GenBank/DDBJ databases">
        <title>Complete genome sequence of Malassezia restricta CBS 7877.</title>
        <authorList>
            <person name="Morand S.C."/>
            <person name="Bertignac M."/>
            <person name="Iltis A."/>
            <person name="Kolder I."/>
            <person name="Pirovano W."/>
            <person name="Jourdain R."/>
            <person name="Clavaud C."/>
        </authorList>
    </citation>
    <scope>NUCLEOTIDE SEQUENCE [LARGE SCALE GENOMIC DNA]</scope>
    <source>
        <strain evidence="4 5">CBS 7877</strain>
    </source>
</reference>
<dbReference type="InterPro" id="IPR000198">
    <property type="entry name" value="RhoGAP_dom"/>
</dbReference>
<dbReference type="GO" id="GO:0005737">
    <property type="term" value="C:cytoplasm"/>
    <property type="evidence" value="ECO:0007669"/>
    <property type="project" value="TreeGrafter"/>
</dbReference>
<dbReference type="PROSITE" id="PS50238">
    <property type="entry name" value="RHOGAP"/>
    <property type="match status" value="1"/>
</dbReference>
<feature type="region of interest" description="Disordered" evidence="2">
    <location>
        <begin position="752"/>
        <end position="816"/>
    </location>
</feature>
<accession>A0A3G2SBQ4</accession>
<dbReference type="PANTHER" id="PTHR23176">
    <property type="entry name" value="RHO/RAC/CDC GTPASE-ACTIVATING PROTEIN"/>
    <property type="match status" value="1"/>
</dbReference>
<feature type="compositionally biased region" description="Polar residues" evidence="2">
    <location>
        <begin position="159"/>
        <end position="190"/>
    </location>
</feature>
<dbReference type="SUPFAM" id="SSF48350">
    <property type="entry name" value="GTPase activation domain, GAP"/>
    <property type="match status" value="1"/>
</dbReference>
<evidence type="ECO:0000256" key="1">
    <source>
        <dbReference type="ARBA" id="ARBA00022468"/>
    </source>
</evidence>
<dbReference type="GO" id="GO:0007165">
    <property type="term" value="P:signal transduction"/>
    <property type="evidence" value="ECO:0007669"/>
    <property type="project" value="InterPro"/>
</dbReference>
<protein>
    <submittedName>
        <fullName evidence="4">Putative Rho-type GTPase-activating protein 2</fullName>
    </submittedName>
</protein>
<evidence type="ECO:0000313" key="5">
    <source>
        <dbReference type="Proteomes" id="UP000269793"/>
    </source>
</evidence>
<feature type="compositionally biased region" description="Low complexity" evidence="2">
    <location>
        <begin position="801"/>
        <end position="816"/>
    </location>
</feature>
<sequence length="816" mass="90327">MHPKQHQHHPSEDQGSRRDDARQLSPQAMTLPELFSEAQTSDAHAALAYLLHQYNHLVSEYTHLASLVPGLEHSEPIGLGVDMAPATSLTGRIRNLRRRSTRGLRNDSNKAVVYPAEASMDVPNIVETMHTVSPKREGTPVHFGSQVHHHSPRIWRKSSAPSMSQRIPDSPSQRIVSRQAASPRLSTRSPTIARPQPRKPSSRPTTPLEDATPHPDVVPLAQAEVHVYGSVVRSLQGPDAVGFRVKLLPQPDVRRRCRTARAVMTWSDLVALHERLLLRTHAPPFALPDRSLFEAPYTPSRLSDRNKAVATYLRSLQLASSVSDDLLSQCFAAHTAVEPDVDPVYGTCLLQDDLLRVMSDAWLFCHCALYHHVLTIHDPSSHHQPIVFDLRRTRIGRQYEVPLHARDPNAHTTLIVLQRTQQPSSAPVKLATESSRHHSEWMSALLRESEDRSPDSAHETELFYTPKDTDEGAFPSSPRLDRPTVSVSPASDQGRSSLLSRFWYGTEPSSTALQPEKRRFLFGILPLGSSEEAPTSQSVFGMPLAEAVKHTGMSMDSAPSPVPVVIKRCIEFLDQPSVASEEGLYRVNGSMSAIKSLQDKFTASGDVDLVETQPSGNLDAHTVAGLLKMYFRALPENLCGDTLPDAMLALQSDSQDDRLCALTSVLDSLPPENYAVLCVLCKHLHNVYSFEHANKMTLQNLSIVFSATLDLPTELVLTLLQECQHLFTYPGYLVVNDYADENPPTALPERIQSMSLQPPPEPQPRRGHYQRLSDAPLYDPRHHAPRADDAHDGTSIASERSTSSTPFPPASTVAPS</sequence>
<name>A0A3G2SBQ4_MALR7</name>
<dbReference type="AlphaFoldDB" id="A0A3G2SBQ4"/>
<feature type="compositionally biased region" description="Basic and acidic residues" evidence="2">
    <location>
        <begin position="779"/>
        <end position="792"/>
    </location>
</feature>
<dbReference type="SMART" id="SM00324">
    <property type="entry name" value="RhoGAP"/>
    <property type="match status" value="1"/>
</dbReference>
<dbReference type="Pfam" id="PF00620">
    <property type="entry name" value="RhoGAP"/>
    <property type="match status" value="1"/>
</dbReference>
<feature type="compositionally biased region" description="Basic and acidic residues" evidence="2">
    <location>
        <begin position="9"/>
        <end position="22"/>
    </location>
</feature>
<feature type="compositionally biased region" description="Basic and acidic residues" evidence="2">
    <location>
        <begin position="447"/>
        <end position="461"/>
    </location>
</feature>
<dbReference type="STRING" id="425264.A0A3G2SBQ4"/>
<feature type="compositionally biased region" description="Basic residues" evidence="2">
    <location>
        <begin position="147"/>
        <end position="156"/>
    </location>
</feature>
<feature type="region of interest" description="Disordered" evidence="2">
    <location>
        <begin position="446"/>
        <end position="493"/>
    </location>
</feature>
<dbReference type="InterPro" id="IPR050729">
    <property type="entry name" value="Rho-GAP"/>
</dbReference>
<dbReference type="OrthoDB" id="185175at2759"/>
<dbReference type="PANTHER" id="PTHR23176:SF129">
    <property type="entry name" value="RHO GTPASE ACTIVATING PROTEIN AT 16F, ISOFORM E-RELATED"/>
    <property type="match status" value="1"/>
</dbReference>
<dbReference type="GO" id="GO:0005096">
    <property type="term" value="F:GTPase activator activity"/>
    <property type="evidence" value="ECO:0007669"/>
    <property type="project" value="UniProtKB-KW"/>
</dbReference>
<evidence type="ECO:0000256" key="2">
    <source>
        <dbReference type="SAM" id="MobiDB-lite"/>
    </source>
</evidence>
<dbReference type="InterPro" id="IPR008936">
    <property type="entry name" value="Rho_GTPase_activation_prot"/>
</dbReference>
<organism evidence="4 5">
    <name type="scientific">Malassezia restricta (strain ATCC 96810 / NBRC 103918 / CBS 7877)</name>
    <name type="common">Seborrheic dermatitis infection agent</name>
    <dbReference type="NCBI Taxonomy" id="425264"/>
    <lineage>
        <taxon>Eukaryota</taxon>
        <taxon>Fungi</taxon>
        <taxon>Dikarya</taxon>
        <taxon>Basidiomycota</taxon>
        <taxon>Ustilaginomycotina</taxon>
        <taxon>Malasseziomycetes</taxon>
        <taxon>Malasseziales</taxon>
        <taxon>Malasseziaceae</taxon>
        <taxon>Malassezia</taxon>
    </lineage>
</organism>
<feature type="domain" description="Rho-GAP" evidence="3">
    <location>
        <begin position="542"/>
        <end position="741"/>
    </location>
</feature>
<gene>
    <name evidence="4" type="primary">rga2</name>
    <name evidence="4" type="ORF">DNF11_3928</name>
</gene>
<feature type="region of interest" description="Disordered" evidence="2">
    <location>
        <begin position="1"/>
        <end position="22"/>
    </location>
</feature>
<feature type="region of interest" description="Disordered" evidence="2">
    <location>
        <begin position="135"/>
        <end position="215"/>
    </location>
</feature>
<dbReference type="EMBL" id="CP033155">
    <property type="protein sequence ID" value="AYO44878.1"/>
    <property type="molecule type" value="Genomic_DNA"/>
</dbReference>
<keyword evidence="1" id="KW-0343">GTPase activation</keyword>
<dbReference type="Gene3D" id="1.10.555.10">
    <property type="entry name" value="Rho GTPase activation protein"/>
    <property type="match status" value="1"/>
</dbReference>
<keyword evidence="5" id="KW-1185">Reference proteome</keyword>
<dbReference type="VEuPathDB" id="FungiDB:DNF11_3928"/>
<evidence type="ECO:0000259" key="3">
    <source>
        <dbReference type="PROSITE" id="PS50238"/>
    </source>
</evidence>
<dbReference type="Proteomes" id="UP000269793">
    <property type="component" value="Chromosome VIII"/>
</dbReference>